<accession>A0A6J5AEN0</accession>
<organism evidence="1 2">
    <name type="scientific">Paraburkholderia rhynchosiae</name>
    <dbReference type="NCBI Taxonomy" id="487049"/>
    <lineage>
        <taxon>Bacteria</taxon>
        <taxon>Pseudomonadati</taxon>
        <taxon>Pseudomonadota</taxon>
        <taxon>Betaproteobacteria</taxon>
        <taxon>Burkholderiales</taxon>
        <taxon>Burkholderiaceae</taxon>
        <taxon>Paraburkholderia</taxon>
    </lineage>
</organism>
<proteinExistence type="predicted"/>
<dbReference type="AlphaFoldDB" id="A0A6J5AEN0"/>
<protein>
    <submittedName>
        <fullName evidence="1">Uncharacterized protein</fullName>
    </submittedName>
</protein>
<reference evidence="1 2" key="1">
    <citation type="submission" date="2020-04" db="EMBL/GenBank/DDBJ databases">
        <authorList>
            <person name="De Canck E."/>
        </authorList>
    </citation>
    <scope>NUCLEOTIDE SEQUENCE [LARGE SCALE GENOMIC DNA]</scope>
    <source>
        <strain evidence="1 2">LMG 27174</strain>
    </source>
</reference>
<name>A0A6J5AEN0_9BURK</name>
<evidence type="ECO:0000313" key="2">
    <source>
        <dbReference type="Proteomes" id="UP000494205"/>
    </source>
</evidence>
<gene>
    <name evidence="1" type="ORF">LMG27174_01868</name>
</gene>
<evidence type="ECO:0000313" key="1">
    <source>
        <dbReference type="EMBL" id="CAB3665670.1"/>
    </source>
</evidence>
<sequence>MKAQPTTAIDEQKIGDLQNSIISAFSYAGFAVTTATGESATLAVIDKDGNVLDSGAGVAIAAWNVALNSYRNFLRGAGHLRVLSKPPERT</sequence>
<dbReference type="RefSeq" id="WP_244201292.1">
    <property type="nucleotide sequence ID" value="NZ_CADIJZ010000006.1"/>
</dbReference>
<dbReference type="Proteomes" id="UP000494205">
    <property type="component" value="Unassembled WGS sequence"/>
</dbReference>
<dbReference type="EMBL" id="CADIJZ010000006">
    <property type="protein sequence ID" value="CAB3665670.1"/>
    <property type="molecule type" value="Genomic_DNA"/>
</dbReference>